<dbReference type="RefSeq" id="WP_337700657.1">
    <property type="nucleotide sequence ID" value="NZ_JBBEGM010000001.1"/>
</dbReference>
<comment type="caution">
    <text evidence="1">The sequence shown here is derived from an EMBL/GenBank/DDBJ whole genome shotgun (WGS) entry which is preliminary data.</text>
</comment>
<name>A0ABU8M2E1_9PSEU</name>
<dbReference type="Proteomes" id="UP001369736">
    <property type="component" value="Unassembled WGS sequence"/>
</dbReference>
<evidence type="ECO:0000313" key="1">
    <source>
        <dbReference type="EMBL" id="MEJ2860782.1"/>
    </source>
</evidence>
<keyword evidence="2" id="KW-1185">Reference proteome</keyword>
<proteinExistence type="predicted"/>
<gene>
    <name evidence="1" type="ORF">WCD58_06435</name>
</gene>
<dbReference type="EMBL" id="JBBEGM010000001">
    <property type="protein sequence ID" value="MEJ2860782.1"/>
    <property type="molecule type" value="Genomic_DNA"/>
</dbReference>
<organism evidence="1 2">
    <name type="scientific">Actinomycetospora flava</name>
    <dbReference type="NCBI Taxonomy" id="3129232"/>
    <lineage>
        <taxon>Bacteria</taxon>
        <taxon>Bacillati</taxon>
        <taxon>Actinomycetota</taxon>
        <taxon>Actinomycetes</taxon>
        <taxon>Pseudonocardiales</taxon>
        <taxon>Pseudonocardiaceae</taxon>
        <taxon>Actinomycetospora</taxon>
    </lineage>
</organism>
<accession>A0ABU8M2E1</accession>
<reference evidence="1 2" key="1">
    <citation type="submission" date="2024-03" db="EMBL/GenBank/DDBJ databases">
        <title>Actinomycetospora sp. OC33-EN07, a novel actinomycete isolated from wild orchid (Aerides multiflora).</title>
        <authorList>
            <person name="Suriyachadkun C."/>
        </authorList>
    </citation>
    <scope>NUCLEOTIDE SEQUENCE [LARGE SCALE GENOMIC DNA]</scope>
    <source>
        <strain evidence="1 2">OC33-EN07</strain>
    </source>
</reference>
<sequence length="99" mass="10690">MATPDGDDADLVAGEPRRVLRRALAHLSTQRREDGSLELLGDVPPELADPLLRAMSRVSEELAADDERRGAVPRSGGRLHADAFVALLLRVTDTPPEQA</sequence>
<protein>
    <submittedName>
        <fullName evidence="1">Uncharacterized protein</fullName>
    </submittedName>
</protein>
<evidence type="ECO:0000313" key="2">
    <source>
        <dbReference type="Proteomes" id="UP001369736"/>
    </source>
</evidence>